<dbReference type="OrthoDB" id="4188860at2759"/>
<dbReference type="InterPro" id="IPR009057">
    <property type="entry name" value="Homeodomain-like_sf"/>
</dbReference>
<name>A0A179V5F6_BLAGS</name>
<dbReference type="PROSITE" id="PS51294">
    <property type="entry name" value="HTH_MYB"/>
    <property type="match status" value="1"/>
</dbReference>
<evidence type="ECO:0000313" key="5">
    <source>
        <dbReference type="Proteomes" id="UP000002038"/>
    </source>
</evidence>
<dbReference type="PROSITE" id="PS50090">
    <property type="entry name" value="MYB_LIKE"/>
    <property type="match status" value="1"/>
</dbReference>
<dbReference type="EMBL" id="GG657525">
    <property type="protein sequence ID" value="OAT14591.1"/>
    <property type="molecule type" value="Genomic_DNA"/>
</dbReference>
<dbReference type="InterPro" id="IPR017930">
    <property type="entry name" value="Myb_dom"/>
</dbReference>
<dbReference type="GeneID" id="8500819"/>
<protein>
    <submittedName>
        <fullName evidence="4">Uncharacterized protein</fullName>
    </submittedName>
</protein>
<evidence type="ECO:0000313" key="4">
    <source>
        <dbReference type="EMBL" id="OAT14591.1"/>
    </source>
</evidence>
<dbReference type="SUPFAM" id="SSF46689">
    <property type="entry name" value="Homeodomain-like"/>
    <property type="match status" value="1"/>
</dbReference>
<feature type="compositionally biased region" description="Basic residues" evidence="1">
    <location>
        <begin position="251"/>
        <end position="265"/>
    </location>
</feature>
<feature type="compositionally biased region" description="Low complexity" evidence="1">
    <location>
        <begin position="236"/>
        <end position="245"/>
    </location>
</feature>
<dbReference type="Gene3D" id="1.10.10.60">
    <property type="entry name" value="Homeodomain-like"/>
    <property type="match status" value="1"/>
</dbReference>
<accession>A0A179V5F6</accession>
<reference evidence="5" key="1">
    <citation type="journal article" date="2015" name="PLoS Genet.">
        <title>The dynamic genome and transcriptome of the human fungal pathogen Blastomyces and close relative Emmonsia.</title>
        <authorList>
            <person name="Munoz J.F."/>
            <person name="Gauthier G.M."/>
            <person name="Desjardins C.A."/>
            <person name="Gallo J.E."/>
            <person name="Holder J."/>
            <person name="Sullivan T.D."/>
            <person name="Marty A.J."/>
            <person name="Carmen J.C."/>
            <person name="Chen Z."/>
            <person name="Ding L."/>
            <person name="Gujja S."/>
            <person name="Magrini V."/>
            <person name="Misas E."/>
            <person name="Mitreva M."/>
            <person name="Priest M."/>
            <person name="Saif S."/>
            <person name="Whiston E.A."/>
            <person name="Young S."/>
            <person name="Zeng Q."/>
            <person name="Goldman W.E."/>
            <person name="Mardis E.R."/>
            <person name="Taylor J.W."/>
            <person name="McEwen J.G."/>
            <person name="Clay O.K."/>
            <person name="Klein B.S."/>
            <person name="Cuomo C.A."/>
        </authorList>
    </citation>
    <scope>NUCLEOTIDE SEQUENCE [LARGE SCALE GENOMIC DNA]</scope>
    <source>
        <strain evidence="5">SLH14081</strain>
    </source>
</reference>
<dbReference type="VEuPathDB" id="FungiDB:BDBG_09553"/>
<feature type="domain" description="Myb-like" evidence="2">
    <location>
        <begin position="424"/>
        <end position="473"/>
    </location>
</feature>
<evidence type="ECO:0000259" key="3">
    <source>
        <dbReference type="PROSITE" id="PS51294"/>
    </source>
</evidence>
<feature type="domain" description="HTH myb-type" evidence="3">
    <location>
        <begin position="424"/>
        <end position="477"/>
    </location>
</feature>
<organism evidence="4 5">
    <name type="scientific">Blastomyces gilchristii (strain SLH14081)</name>
    <name type="common">Blastomyces dermatitidis</name>
    <dbReference type="NCBI Taxonomy" id="559298"/>
    <lineage>
        <taxon>Eukaryota</taxon>
        <taxon>Fungi</taxon>
        <taxon>Dikarya</taxon>
        <taxon>Ascomycota</taxon>
        <taxon>Pezizomycotina</taxon>
        <taxon>Eurotiomycetes</taxon>
        <taxon>Eurotiomycetidae</taxon>
        <taxon>Onygenales</taxon>
        <taxon>Ajellomycetaceae</taxon>
        <taxon>Blastomyces</taxon>
    </lineage>
</organism>
<gene>
    <name evidence="4" type="ORF">BDBG_09553</name>
</gene>
<keyword evidence="5" id="KW-1185">Reference proteome</keyword>
<feature type="region of interest" description="Disordered" evidence="1">
    <location>
        <begin position="232"/>
        <end position="316"/>
    </location>
</feature>
<dbReference type="RefSeq" id="XP_031581552.1">
    <property type="nucleotide sequence ID" value="XM_031724067.1"/>
</dbReference>
<feature type="compositionally biased region" description="Polar residues" evidence="1">
    <location>
        <begin position="291"/>
        <end position="300"/>
    </location>
</feature>
<proteinExistence type="predicted"/>
<feature type="region of interest" description="Disordered" evidence="1">
    <location>
        <begin position="326"/>
        <end position="345"/>
    </location>
</feature>
<dbReference type="CDD" id="cd00167">
    <property type="entry name" value="SANT"/>
    <property type="match status" value="1"/>
</dbReference>
<evidence type="ECO:0000256" key="1">
    <source>
        <dbReference type="SAM" id="MobiDB-lite"/>
    </source>
</evidence>
<dbReference type="KEGG" id="bgh:BDBG_09553"/>
<dbReference type="InterPro" id="IPR001005">
    <property type="entry name" value="SANT/Myb"/>
</dbReference>
<feature type="region of interest" description="Disordered" evidence="1">
    <location>
        <begin position="460"/>
        <end position="486"/>
    </location>
</feature>
<evidence type="ECO:0000259" key="2">
    <source>
        <dbReference type="PROSITE" id="PS50090"/>
    </source>
</evidence>
<dbReference type="Proteomes" id="UP000002038">
    <property type="component" value="Unassembled WGS sequence"/>
</dbReference>
<dbReference type="AlphaFoldDB" id="A0A179V5F6"/>
<feature type="compositionally biased region" description="Acidic residues" evidence="1">
    <location>
        <begin position="302"/>
        <end position="315"/>
    </location>
</feature>
<sequence>MVGKRACATQPVHAALLKSHPLPNRLPYSVPSCNPLQDNRSSQDRAEPVLLNDFDKAFVENGITDSLKSETVVGSTTNTISCGNIIARDSWQRRHDMRLNPKDILKRNEDRGQEQNNETSTALESFPGSIMIQPSLLPEPRTGDNTPMAMVAEPGTKKISTVQGDFTSRESADSTCASLLAHSVESDQHTREADSCNAGRCQSPFTARHRGSDTGSMEPMVVVVVPALSPGHRKGSAALKGKGSKCQSKQRPLRTRQQKTLRKSIRQTLESRGRCSPGTPTKLCNDGGVESDTSGTSSPCGDSDEDYTAGSDDSDSVIKPLKRRKLSSQLAVTSPCRPQSRPQPRHWVARVCTRSSPVVPGSSTGQTLGPQLLSPEDISALVSAFAQKLLELRRDSWTGAMDIMNAEVAGVVAERGSEDRRFGEPGIKRPRWTQEDDARLKDLKMRGWHWWEIKQEFPGRTKSALQQRWSTFPAREASPVTDMQQQ</sequence>